<feature type="domain" description="NADPH-dependent FMN reductase-like" evidence="1">
    <location>
        <begin position="6"/>
        <end position="148"/>
    </location>
</feature>
<evidence type="ECO:0000313" key="3">
    <source>
        <dbReference type="Proteomes" id="UP000777438"/>
    </source>
</evidence>
<sequence length="212" mass="22920">MAKTHNVVVLSMSTRNPRVGPKIAEFVRQTLSKDATDSSIDLSLVDVNKFNLPLYDEALAPMQVPAQGQFAHEHSIAWSAEIAKHDAYILVIPEYNHGVSGGTKNAVDYLCNEWIGKPAAIVSYGNQGGIRASSQLNETLGGMRLRVAATRPALTFARDTPPDVYGAVSQGILGEASRKTWAAEKTSELLQAFQEVKELLKESPEGSTVAKV</sequence>
<evidence type="ECO:0000259" key="1">
    <source>
        <dbReference type="Pfam" id="PF03358"/>
    </source>
</evidence>
<dbReference type="GO" id="GO:0016491">
    <property type="term" value="F:oxidoreductase activity"/>
    <property type="evidence" value="ECO:0007669"/>
    <property type="project" value="InterPro"/>
</dbReference>
<dbReference type="Pfam" id="PF03358">
    <property type="entry name" value="FMN_red"/>
    <property type="match status" value="1"/>
</dbReference>
<dbReference type="Proteomes" id="UP000777438">
    <property type="component" value="Unassembled WGS sequence"/>
</dbReference>
<dbReference type="OrthoDB" id="68575at2759"/>
<gene>
    <name evidence="2" type="ORF">B0T10DRAFT_467414</name>
</gene>
<name>A0A9P8VRW4_9HYPO</name>
<dbReference type="InterPro" id="IPR005025">
    <property type="entry name" value="FMN_Rdtase-like_dom"/>
</dbReference>
<protein>
    <submittedName>
        <fullName evidence="2">NADPH-dependent FMN reductase</fullName>
    </submittedName>
</protein>
<dbReference type="InterPro" id="IPR050712">
    <property type="entry name" value="NAD(P)H-dep_reductase"/>
</dbReference>
<dbReference type="Gene3D" id="3.40.50.360">
    <property type="match status" value="1"/>
</dbReference>
<accession>A0A9P8VRW4</accession>
<dbReference type="InterPro" id="IPR029039">
    <property type="entry name" value="Flavoprotein-like_sf"/>
</dbReference>
<evidence type="ECO:0000313" key="2">
    <source>
        <dbReference type="EMBL" id="KAH6869184.1"/>
    </source>
</evidence>
<keyword evidence="3" id="KW-1185">Reference proteome</keyword>
<dbReference type="GO" id="GO:0010181">
    <property type="term" value="F:FMN binding"/>
    <property type="evidence" value="ECO:0007669"/>
    <property type="project" value="TreeGrafter"/>
</dbReference>
<dbReference type="SUPFAM" id="SSF52218">
    <property type="entry name" value="Flavoproteins"/>
    <property type="match status" value="1"/>
</dbReference>
<reference evidence="2 3" key="1">
    <citation type="journal article" date="2021" name="Nat. Commun.">
        <title>Genetic determinants of endophytism in the Arabidopsis root mycobiome.</title>
        <authorList>
            <person name="Mesny F."/>
            <person name="Miyauchi S."/>
            <person name="Thiergart T."/>
            <person name="Pickel B."/>
            <person name="Atanasova L."/>
            <person name="Karlsson M."/>
            <person name="Huettel B."/>
            <person name="Barry K.W."/>
            <person name="Haridas S."/>
            <person name="Chen C."/>
            <person name="Bauer D."/>
            <person name="Andreopoulos W."/>
            <person name="Pangilinan J."/>
            <person name="LaButti K."/>
            <person name="Riley R."/>
            <person name="Lipzen A."/>
            <person name="Clum A."/>
            <person name="Drula E."/>
            <person name="Henrissat B."/>
            <person name="Kohler A."/>
            <person name="Grigoriev I.V."/>
            <person name="Martin F.M."/>
            <person name="Hacquard S."/>
        </authorList>
    </citation>
    <scope>NUCLEOTIDE SEQUENCE [LARGE SCALE GENOMIC DNA]</scope>
    <source>
        <strain evidence="2 3">MPI-CAGE-CH-0241</strain>
    </source>
</reference>
<dbReference type="AlphaFoldDB" id="A0A9P8VRW4"/>
<comment type="caution">
    <text evidence="2">The sequence shown here is derived from an EMBL/GenBank/DDBJ whole genome shotgun (WGS) entry which is preliminary data.</text>
</comment>
<dbReference type="PANTHER" id="PTHR30543">
    <property type="entry name" value="CHROMATE REDUCTASE"/>
    <property type="match status" value="1"/>
</dbReference>
<organism evidence="2 3">
    <name type="scientific">Thelonectria olida</name>
    <dbReference type="NCBI Taxonomy" id="1576542"/>
    <lineage>
        <taxon>Eukaryota</taxon>
        <taxon>Fungi</taxon>
        <taxon>Dikarya</taxon>
        <taxon>Ascomycota</taxon>
        <taxon>Pezizomycotina</taxon>
        <taxon>Sordariomycetes</taxon>
        <taxon>Hypocreomycetidae</taxon>
        <taxon>Hypocreales</taxon>
        <taxon>Nectriaceae</taxon>
        <taxon>Thelonectria</taxon>
    </lineage>
</organism>
<dbReference type="EMBL" id="JAGPYM010000078">
    <property type="protein sequence ID" value="KAH6869184.1"/>
    <property type="molecule type" value="Genomic_DNA"/>
</dbReference>
<dbReference type="PANTHER" id="PTHR30543:SF21">
    <property type="entry name" value="NAD(P)H-DEPENDENT FMN REDUCTASE LOT6"/>
    <property type="match status" value="1"/>
</dbReference>
<proteinExistence type="predicted"/>
<dbReference type="GO" id="GO:0005829">
    <property type="term" value="C:cytosol"/>
    <property type="evidence" value="ECO:0007669"/>
    <property type="project" value="TreeGrafter"/>
</dbReference>